<dbReference type="EMBL" id="JBHRYA010000009">
    <property type="protein sequence ID" value="MFC3717156.1"/>
    <property type="molecule type" value="Genomic_DNA"/>
</dbReference>
<dbReference type="RefSeq" id="WP_386744892.1">
    <property type="nucleotide sequence ID" value="NZ_JBHRYA010000009.1"/>
</dbReference>
<evidence type="ECO:0000313" key="3">
    <source>
        <dbReference type="EMBL" id="MFC3717156.1"/>
    </source>
</evidence>
<gene>
    <name evidence="3" type="ORF">ACFONC_13430</name>
</gene>
<feature type="chain" id="PRO_5047067141" description="Ig-like domain-containing protein" evidence="2">
    <location>
        <begin position="25"/>
        <end position="137"/>
    </location>
</feature>
<evidence type="ECO:0008006" key="5">
    <source>
        <dbReference type="Google" id="ProtNLM"/>
    </source>
</evidence>
<dbReference type="Proteomes" id="UP001595705">
    <property type="component" value="Unassembled WGS sequence"/>
</dbReference>
<feature type="signal peptide" evidence="2">
    <location>
        <begin position="1"/>
        <end position="24"/>
    </location>
</feature>
<feature type="region of interest" description="Disordered" evidence="1">
    <location>
        <begin position="64"/>
        <end position="103"/>
    </location>
</feature>
<evidence type="ECO:0000256" key="2">
    <source>
        <dbReference type="SAM" id="SignalP"/>
    </source>
</evidence>
<protein>
    <recommendedName>
        <fullName evidence="5">Ig-like domain-containing protein</fullName>
    </recommendedName>
</protein>
<keyword evidence="2" id="KW-0732">Signal</keyword>
<sequence>MRQVPLLPALFLGLSLPVLLSACATCPDYIEVAYAADGTPVVAPDSCKVKVGATVTWRGPASDQTPFTLRFDGDPGSVEKGTPPRDRRSMISTSSLEVESEPGLHQEVAITAENTGDYKYDVEANGHVLDPHIIIEK</sequence>
<dbReference type="PROSITE" id="PS51257">
    <property type="entry name" value="PROKAR_LIPOPROTEIN"/>
    <property type="match status" value="1"/>
</dbReference>
<proteinExistence type="predicted"/>
<keyword evidence="4" id="KW-1185">Reference proteome</keyword>
<reference evidence="4" key="1">
    <citation type="journal article" date="2019" name="Int. J. Syst. Evol. Microbiol.">
        <title>The Global Catalogue of Microorganisms (GCM) 10K type strain sequencing project: providing services to taxonomists for standard genome sequencing and annotation.</title>
        <authorList>
            <consortium name="The Broad Institute Genomics Platform"/>
            <consortium name="The Broad Institute Genome Sequencing Center for Infectious Disease"/>
            <person name="Wu L."/>
            <person name="Ma J."/>
        </authorList>
    </citation>
    <scope>NUCLEOTIDE SEQUENCE [LARGE SCALE GENOMIC DNA]</scope>
    <source>
        <strain evidence="4">KCTC 42441</strain>
    </source>
</reference>
<evidence type="ECO:0000313" key="4">
    <source>
        <dbReference type="Proteomes" id="UP001595705"/>
    </source>
</evidence>
<organism evidence="3 4">
    <name type="scientific">Luteimonas soli</name>
    <dbReference type="NCBI Taxonomy" id="1648966"/>
    <lineage>
        <taxon>Bacteria</taxon>
        <taxon>Pseudomonadati</taxon>
        <taxon>Pseudomonadota</taxon>
        <taxon>Gammaproteobacteria</taxon>
        <taxon>Lysobacterales</taxon>
        <taxon>Lysobacteraceae</taxon>
        <taxon>Luteimonas</taxon>
    </lineage>
</organism>
<name>A0ABV7XMR6_9GAMM</name>
<comment type="caution">
    <text evidence="3">The sequence shown here is derived from an EMBL/GenBank/DDBJ whole genome shotgun (WGS) entry which is preliminary data.</text>
</comment>
<accession>A0ABV7XMR6</accession>
<evidence type="ECO:0000256" key="1">
    <source>
        <dbReference type="SAM" id="MobiDB-lite"/>
    </source>
</evidence>